<dbReference type="AlphaFoldDB" id="A0AAV2NAS0"/>
<gene>
    <name evidence="2" type="ORF">LPLAT_LOCUS3078</name>
</gene>
<organism evidence="2 3">
    <name type="scientific">Lasius platythorax</name>
    <dbReference type="NCBI Taxonomy" id="488582"/>
    <lineage>
        <taxon>Eukaryota</taxon>
        <taxon>Metazoa</taxon>
        <taxon>Ecdysozoa</taxon>
        <taxon>Arthropoda</taxon>
        <taxon>Hexapoda</taxon>
        <taxon>Insecta</taxon>
        <taxon>Pterygota</taxon>
        <taxon>Neoptera</taxon>
        <taxon>Endopterygota</taxon>
        <taxon>Hymenoptera</taxon>
        <taxon>Apocrita</taxon>
        <taxon>Aculeata</taxon>
        <taxon>Formicoidea</taxon>
        <taxon>Formicidae</taxon>
        <taxon>Formicinae</taxon>
        <taxon>Lasius</taxon>
        <taxon>Lasius</taxon>
    </lineage>
</organism>
<dbReference type="Proteomes" id="UP001497644">
    <property type="component" value="Chromosome 12"/>
</dbReference>
<reference evidence="2" key="1">
    <citation type="submission" date="2024-04" db="EMBL/GenBank/DDBJ databases">
        <authorList>
            <consortium name="Molecular Ecology Group"/>
        </authorList>
    </citation>
    <scope>NUCLEOTIDE SEQUENCE</scope>
</reference>
<keyword evidence="3" id="KW-1185">Reference proteome</keyword>
<evidence type="ECO:0000256" key="1">
    <source>
        <dbReference type="SAM" id="MobiDB-lite"/>
    </source>
</evidence>
<proteinExistence type="predicted"/>
<evidence type="ECO:0000313" key="2">
    <source>
        <dbReference type="EMBL" id="CAL1676988.1"/>
    </source>
</evidence>
<dbReference type="EMBL" id="OZ034835">
    <property type="protein sequence ID" value="CAL1676988.1"/>
    <property type="molecule type" value="Genomic_DNA"/>
</dbReference>
<name>A0AAV2NAS0_9HYME</name>
<sequence>MASCSGAPQTTPLTNRLSTGWRSQLRNDLEEPACLPGNRHEDAIPNGRCRPKCSMVPRSNIVHRDNCTSTTPIDNVYYYRQLMKAPTNFLVSKRCFQIY</sequence>
<protein>
    <submittedName>
        <fullName evidence="2">Uncharacterized protein</fullName>
    </submittedName>
</protein>
<evidence type="ECO:0000313" key="3">
    <source>
        <dbReference type="Proteomes" id="UP001497644"/>
    </source>
</evidence>
<feature type="region of interest" description="Disordered" evidence="1">
    <location>
        <begin position="1"/>
        <end position="22"/>
    </location>
</feature>
<accession>A0AAV2NAS0</accession>